<accession>A0A0E3ZX00</accession>
<evidence type="ECO:0000256" key="4">
    <source>
        <dbReference type="ARBA" id="ARBA00022989"/>
    </source>
</evidence>
<dbReference type="PANTHER" id="PTHR30250:SF11">
    <property type="entry name" value="O-ANTIGEN TRANSPORTER-RELATED"/>
    <property type="match status" value="1"/>
</dbReference>
<feature type="transmembrane region" description="Helical" evidence="6">
    <location>
        <begin position="42"/>
        <end position="61"/>
    </location>
</feature>
<feature type="transmembrane region" description="Helical" evidence="6">
    <location>
        <begin position="384"/>
        <end position="406"/>
    </location>
</feature>
<feature type="transmembrane region" description="Helical" evidence="6">
    <location>
        <begin position="170"/>
        <end position="193"/>
    </location>
</feature>
<feature type="transmembrane region" description="Helical" evidence="6">
    <location>
        <begin position="359"/>
        <end position="378"/>
    </location>
</feature>
<keyword evidence="3 6" id="KW-0812">Transmembrane</keyword>
<dbReference type="Proteomes" id="UP000033054">
    <property type="component" value="Chromosome"/>
</dbReference>
<dbReference type="PANTHER" id="PTHR30250">
    <property type="entry name" value="PST FAMILY PREDICTED COLANIC ACID TRANSPORTER"/>
    <property type="match status" value="1"/>
</dbReference>
<reference evidence="7 8" key="1">
    <citation type="journal article" date="2014" name="Curr. Microbiol.">
        <title>Spirosoma radiotolerans sp. nov., a gamma-radiation-resistant bacterium isolated from gamma ray-irradiated soil.</title>
        <authorList>
            <person name="Lee J.J."/>
            <person name="Srinivasan S."/>
            <person name="Lim S."/>
            <person name="Joe M."/>
            <person name="Im S."/>
            <person name="Bae S.I."/>
            <person name="Park K.R."/>
            <person name="Han J.H."/>
            <person name="Park S.H."/>
            <person name="Joo B.M."/>
            <person name="Park S.J."/>
            <person name="Kim M.K."/>
        </authorList>
    </citation>
    <scope>NUCLEOTIDE SEQUENCE [LARGE SCALE GENOMIC DNA]</scope>
    <source>
        <strain evidence="7 8">DG5A</strain>
    </source>
</reference>
<dbReference type="HOGENOM" id="CLU_022017_0_2_10"/>
<feature type="transmembrane region" description="Helical" evidence="6">
    <location>
        <begin position="295"/>
        <end position="315"/>
    </location>
</feature>
<evidence type="ECO:0000256" key="2">
    <source>
        <dbReference type="ARBA" id="ARBA00022475"/>
    </source>
</evidence>
<evidence type="ECO:0000313" key="7">
    <source>
        <dbReference type="EMBL" id="AKD56045.1"/>
    </source>
</evidence>
<dbReference type="OrthoDB" id="9815702at2"/>
<dbReference type="PATRIC" id="fig|1379870.5.peg.3306"/>
<evidence type="ECO:0000256" key="1">
    <source>
        <dbReference type="ARBA" id="ARBA00004651"/>
    </source>
</evidence>
<name>A0A0E3ZX00_9BACT</name>
<sequence length="441" mass="50123">MSKKLLFKNVASLSLIQIANYIFPLITIPITSRLFGPEKFGVINYAAAFMVYFNLLINYGFDLTATRKISKDANNIILRNYIFSEVMNVKILLFVVSLIIFSVSLYNVQPLNLEKKVAIFTFIGCIGVVFNQNWLFQSMQELHKVTLVNFGGRFLFTIAIVAAIKQQEDYIWQPLISSLITICISVITFFWSLKRYKVKYIQISFKNIINVLWSEKIVFFSIIIVSLYTTTNIVILGFYQNETQVGYYSAGQRLMDVIRSVISLPLSMALFPYIGKAFGENKKSGIIIVQKALPLVMLCTGLMGVIMVSIGPNILKVFFGNKYEPAVQAFQVLSFIPMVVSLSNLFGVQIMLHLKMDKLFLYTTSIGATISIILNVILVQKYGFIGTAIAWLITEILITLTMYVLLRINGINPVDTKFFRLYFIKQQLNPLINTLVKANRM</sequence>
<keyword evidence="5 6" id="KW-0472">Membrane</keyword>
<dbReference type="KEGG" id="srd:SD10_15205"/>
<feature type="transmembrane region" description="Helical" evidence="6">
    <location>
        <begin position="327"/>
        <end position="347"/>
    </location>
</feature>
<organism evidence="7 8">
    <name type="scientific">Spirosoma radiotolerans</name>
    <dbReference type="NCBI Taxonomy" id="1379870"/>
    <lineage>
        <taxon>Bacteria</taxon>
        <taxon>Pseudomonadati</taxon>
        <taxon>Bacteroidota</taxon>
        <taxon>Cytophagia</taxon>
        <taxon>Cytophagales</taxon>
        <taxon>Cytophagaceae</taxon>
        <taxon>Spirosoma</taxon>
    </lineage>
</organism>
<keyword evidence="4 6" id="KW-1133">Transmembrane helix</keyword>
<evidence type="ECO:0000256" key="3">
    <source>
        <dbReference type="ARBA" id="ARBA00022692"/>
    </source>
</evidence>
<feature type="transmembrane region" description="Helical" evidence="6">
    <location>
        <begin position="117"/>
        <end position="135"/>
    </location>
</feature>
<feature type="transmembrane region" description="Helical" evidence="6">
    <location>
        <begin position="82"/>
        <end position="105"/>
    </location>
</feature>
<feature type="transmembrane region" description="Helical" evidence="6">
    <location>
        <begin position="147"/>
        <end position="164"/>
    </location>
</feature>
<keyword evidence="8" id="KW-1185">Reference proteome</keyword>
<feature type="transmembrane region" description="Helical" evidence="6">
    <location>
        <begin position="257"/>
        <end position="274"/>
    </location>
</feature>
<protein>
    <submittedName>
        <fullName evidence="7">Uncharacterized protein</fullName>
    </submittedName>
</protein>
<dbReference type="EMBL" id="CP010429">
    <property type="protein sequence ID" value="AKD56045.1"/>
    <property type="molecule type" value="Genomic_DNA"/>
</dbReference>
<dbReference type="InterPro" id="IPR002797">
    <property type="entry name" value="Polysacc_synth"/>
</dbReference>
<dbReference type="Pfam" id="PF01943">
    <property type="entry name" value="Polysacc_synt"/>
    <property type="match status" value="1"/>
</dbReference>
<dbReference type="RefSeq" id="WP_046574784.1">
    <property type="nucleotide sequence ID" value="NZ_CP010429.1"/>
</dbReference>
<dbReference type="GO" id="GO:0005886">
    <property type="term" value="C:plasma membrane"/>
    <property type="evidence" value="ECO:0007669"/>
    <property type="project" value="UniProtKB-SubCell"/>
</dbReference>
<feature type="transmembrane region" description="Helical" evidence="6">
    <location>
        <begin position="12"/>
        <end position="30"/>
    </location>
</feature>
<dbReference type="CDD" id="cd13128">
    <property type="entry name" value="MATE_Wzx_like"/>
    <property type="match status" value="1"/>
</dbReference>
<dbReference type="STRING" id="1379870.SD10_15205"/>
<dbReference type="AlphaFoldDB" id="A0A0E3ZX00"/>
<evidence type="ECO:0000256" key="6">
    <source>
        <dbReference type="SAM" id="Phobius"/>
    </source>
</evidence>
<comment type="subcellular location">
    <subcellularLocation>
        <location evidence="1">Cell membrane</location>
        <topology evidence="1">Multi-pass membrane protein</topology>
    </subcellularLocation>
</comment>
<dbReference type="InterPro" id="IPR050833">
    <property type="entry name" value="Poly_Biosynth_Transport"/>
</dbReference>
<evidence type="ECO:0000256" key="5">
    <source>
        <dbReference type="ARBA" id="ARBA00023136"/>
    </source>
</evidence>
<proteinExistence type="predicted"/>
<feature type="transmembrane region" description="Helical" evidence="6">
    <location>
        <begin position="217"/>
        <end position="237"/>
    </location>
</feature>
<gene>
    <name evidence="7" type="ORF">SD10_15205</name>
</gene>
<evidence type="ECO:0000313" key="8">
    <source>
        <dbReference type="Proteomes" id="UP000033054"/>
    </source>
</evidence>
<keyword evidence="2" id="KW-1003">Cell membrane</keyword>